<comment type="subcellular location">
    <subcellularLocation>
        <location evidence="1">Cell membrane</location>
        <topology evidence="1">Multi-pass membrane protein</topology>
    </subcellularLocation>
</comment>
<dbReference type="InterPro" id="IPR003838">
    <property type="entry name" value="ABC3_permease_C"/>
</dbReference>
<evidence type="ECO:0000256" key="2">
    <source>
        <dbReference type="ARBA" id="ARBA00022475"/>
    </source>
</evidence>
<dbReference type="OrthoDB" id="5292592at2"/>
<keyword evidence="3 6" id="KW-0812">Transmembrane</keyword>
<sequence length="825" mass="86616">MTGLVWRLAWREWRAGDLAVLMSAVAVAVAALMSVALLSDRVNSALARQASELLAADLSLNSDRPPSPARLTALRGLGLDVGQSASLPSMAFASAGGRLVNLKAVSANWPLRGEVTLATAGGEQRGRLAPARGTVWADARLLAALGVRTGDRLTLGEREFVIAAELVREPDGALDLYNFVPRVVMPMDDLAATGLAGEGARVRWRLLAAGEPAQVTSAASLLRPQLARGERLEDIREARPELRVALERAGRFLGLTVLATVGLAAAAVALAARHWLGRHTRMAAVLATLGATRRLRLAVFAGQLLLAAGAAALLGALAGGGAQMWLAARLAAWAGVALPAAAWPVWLLAPALGLVLVLGLTAPYLLALTRTPALAVLREDVQQTPAGWAVAGVALACLMLLAWPLIGDATLAWVGMAGFAGFALVVAVLVRLALAGLARLPSRGVGVGFGLRLLARRPWLAGLQAMALAVGGMALLTVALVRGDLLDAWRGQLPADAPNRFAINIQPAQVGPLSAMFRELALPVPEFAPMYRARLTAIGDRPVVPEQYPDQRARHLAEREFNLSWRAALPPANRVTDGRFWSGGGQEAAFSVEAGLARTLGIRVGDTLSFDLAGRTVRAPVTSLREVRWDSFRVNFFVLASPGLLAGEPASLVSSFYLPPDRLVAFEQALARFPGVTVVDVTALLNEVRQLTDRLAQAVEFLFGFTLAAGLVTLVAATVATQAERARDAALLRTLGATRRQLLAVLLGEFLWLGVLAGVLAALGAGALGWAVGFWVLDLTLLPSPWLLLAGVGLCGLAALLAGGWAVRRVLAEPPAARLRALSAV</sequence>
<dbReference type="PANTHER" id="PTHR30287">
    <property type="entry name" value="MEMBRANE COMPONENT OF PREDICTED ABC SUPERFAMILY METABOLITE UPTAKE TRANSPORTER"/>
    <property type="match status" value="1"/>
</dbReference>
<dbReference type="AlphaFoldDB" id="A0A248LLQ4"/>
<evidence type="ECO:0000256" key="3">
    <source>
        <dbReference type="ARBA" id="ARBA00022692"/>
    </source>
</evidence>
<evidence type="ECO:0000256" key="6">
    <source>
        <dbReference type="SAM" id="Phobius"/>
    </source>
</evidence>
<reference evidence="9" key="1">
    <citation type="submission" date="2017-06" db="EMBL/GenBank/DDBJ databases">
        <title>Whole genome sequence of Laribacter hongkongensis LHGZ1.</title>
        <authorList>
            <person name="Chen D."/>
            <person name="Wu H."/>
            <person name="Chen J."/>
        </authorList>
    </citation>
    <scope>NUCLEOTIDE SEQUENCE [LARGE SCALE GENOMIC DNA]</scope>
    <source>
        <strain evidence="9">LHGZ1</strain>
    </source>
</reference>
<dbReference type="Pfam" id="PF02687">
    <property type="entry name" value="FtsX"/>
    <property type="match status" value="1"/>
</dbReference>
<name>A0A248LLQ4_9NEIS</name>
<evidence type="ECO:0000259" key="7">
    <source>
        <dbReference type="Pfam" id="PF02687"/>
    </source>
</evidence>
<keyword evidence="4 6" id="KW-1133">Transmembrane helix</keyword>
<feature type="transmembrane region" description="Helical" evidence="6">
    <location>
        <begin position="459"/>
        <end position="481"/>
    </location>
</feature>
<feature type="transmembrane region" description="Helical" evidence="6">
    <location>
        <begin position="786"/>
        <end position="807"/>
    </location>
</feature>
<gene>
    <name evidence="8" type="ORF">LHGZ1_2262</name>
</gene>
<feature type="transmembrane region" description="Helical" evidence="6">
    <location>
        <begin position="742"/>
        <end position="766"/>
    </location>
</feature>
<accession>A0A248LLQ4</accession>
<feature type="transmembrane region" description="Helical" evidence="6">
    <location>
        <begin position="252"/>
        <end position="275"/>
    </location>
</feature>
<keyword evidence="5 6" id="KW-0472">Membrane</keyword>
<dbReference type="InterPro" id="IPR038766">
    <property type="entry name" value="Membrane_comp_ABC_pdt"/>
</dbReference>
<proteinExistence type="predicted"/>
<keyword evidence="2" id="KW-1003">Cell membrane</keyword>
<organism evidence="8 9">
    <name type="scientific">Laribacter hongkongensis</name>
    <dbReference type="NCBI Taxonomy" id="168471"/>
    <lineage>
        <taxon>Bacteria</taxon>
        <taxon>Pseudomonadati</taxon>
        <taxon>Pseudomonadota</taxon>
        <taxon>Betaproteobacteria</taxon>
        <taxon>Neisseriales</taxon>
        <taxon>Aquaspirillaceae</taxon>
        <taxon>Laribacter</taxon>
    </lineage>
</organism>
<dbReference type="EMBL" id="CP022115">
    <property type="protein sequence ID" value="ASJ25093.1"/>
    <property type="molecule type" value="Genomic_DNA"/>
</dbReference>
<evidence type="ECO:0000256" key="4">
    <source>
        <dbReference type="ARBA" id="ARBA00022989"/>
    </source>
</evidence>
<protein>
    <submittedName>
        <fullName evidence="8">Putative oxidoreductase</fullName>
    </submittedName>
</protein>
<evidence type="ECO:0000256" key="5">
    <source>
        <dbReference type="ARBA" id="ARBA00023136"/>
    </source>
</evidence>
<feature type="transmembrane region" description="Helical" evidence="6">
    <location>
        <begin position="412"/>
        <end position="438"/>
    </location>
</feature>
<dbReference type="GO" id="GO:0005886">
    <property type="term" value="C:plasma membrane"/>
    <property type="evidence" value="ECO:0007669"/>
    <property type="project" value="UniProtKB-SubCell"/>
</dbReference>
<dbReference type="RefSeq" id="WP_088861108.1">
    <property type="nucleotide sequence ID" value="NZ_CP022115.1"/>
</dbReference>
<feature type="transmembrane region" description="Helical" evidence="6">
    <location>
        <begin position="701"/>
        <end position="721"/>
    </location>
</feature>
<evidence type="ECO:0000313" key="9">
    <source>
        <dbReference type="Proteomes" id="UP000197424"/>
    </source>
</evidence>
<feature type="transmembrane region" description="Helical" evidence="6">
    <location>
        <begin position="295"/>
        <end position="317"/>
    </location>
</feature>
<dbReference type="Proteomes" id="UP000197424">
    <property type="component" value="Chromosome"/>
</dbReference>
<feature type="domain" description="ABC3 transporter permease C-terminal" evidence="7">
    <location>
        <begin position="701"/>
        <end position="815"/>
    </location>
</feature>
<evidence type="ECO:0000313" key="8">
    <source>
        <dbReference type="EMBL" id="ASJ25093.1"/>
    </source>
</evidence>
<feature type="transmembrane region" description="Helical" evidence="6">
    <location>
        <begin position="20"/>
        <end position="38"/>
    </location>
</feature>
<evidence type="ECO:0000256" key="1">
    <source>
        <dbReference type="ARBA" id="ARBA00004651"/>
    </source>
</evidence>
<dbReference type="PANTHER" id="PTHR30287:SF1">
    <property type="entry name" value="INNER MEMBRANE PROTEIN"/>
    <property type="match status" value="1"/>
</dbReference>
<feature type="transmembrane region" description="Helical" evidence="6">
    <location>
        <begin position="386"/>
        <end position="406"/>
    </location>
</feature>
<feature type="transmembrane region" description="Helical" evidence="6">
    <location>
        <begin position="347"/>
        <end position="366"/>
    </location>
</feature>